<organism evidence="2 3">
    <name type="scientific">Candidatus Thiomargarita nelsonii</name>
    <dbReference type="NCBI Taxonomy" id="1003181"/>
    <lineage>
        <taxon>Bacteria</taxon>
        <taxon>Pseudomonadati</taxon>
        <taxon>Pseudomonadota</taxon>
        <taxon>Gammaproteobacteria</taxon>
        <taxon>Thiotrichales</taxon>
        <taxon>Thiotrichaceae</taxon>
        <taxon>Thiomargarita</taxon>
    </lineage>
</organism>
<name>A0A0A6RWD9_9GAMM</name>
<dbReference type="InterPro" id="IPR026634">
    <property type="entry name" value="TPST-like"/>
</dbReference>
<dbReference type="PANTHER" id="PTHR12788:SF10">
    <property type="entry name" value="PROTEIN-TYROSINE SULFOTRANSFERASE"/>
    <property type="match status" value="1"/>
</dbReference>
<evidence type="ECO:0000256" key="1">
    <source>
        <dbReference type="ARBA" id="ARBA00022679"/>
    </source>
</evidence>
<dbReference type="SUPFAM" id="SSF52540">
    <property type="entry name" value="P-loop containing nucleoside triphosphate hydrolases"/>
    <property type="match status" value="1"/>
</dbReference>
<sequence>MLLKSLIKPYLLNPALKPYFQHPEHIWRNILLRFPSKASDKNHVFIIGAPRSGTTLLHVILTAHPLFTGCQTETCLFTWQNLFCNDSFCTSGLSKDEMSETLRHSKDVIQFFDKLVDKVLCNTGSKRFIEKTPQHIFRLRFLIKWYPNAQFIHIYRDGRDCYCSSRNHSVIRQYHDIVSYAYRWRRSIRTRLRQGQSSNILDVKYEELTSEPEKNIRQIMSFLGEEFVTQQLDPNIYGLDKRSQEEQFTKLAKPIDSTSQNRWKQELSRKEIEIFQKIAGAELHLLGYPIDE</sequence>
<dbReference type="Pfam" id="PF13469">
    <property type="entry name" value="Sulfotransfer_3"/>
    <property type="match status" value="1"/>
</dbReference>
<comment type="caution">
    <text evidence="2">The sequence shown here is derived from an EMBL/GenBank/DDBJ whole genome shotgun (WGS) entry which is preliminary data.</text>
</comment>
<evidence type="ECO:0000313" key="2">
    <source>
        <dbReference type="EMBL" id="KHD08206.2"/>
    </source>
</evidence>
<gene>
    <name evidence="2" type="ORF">PN36_27225</name>
</gene>
<dbReference type="InterPro" id="IPR027417">
    <property type="entry name" value="P-loop_NTPase"/>
</dbReference>
<dbReference type="GO" id="GO:0008476">
    <property type="term" value="F:protein-tyrosine sulfotransferase activity"/>
    <property type="evidence" value="ECO:0007669"/>
    <property type="project" value="InterPro"/>
</dbReference>
<proteinExistence type="predicted"/>
<dbReference type="AlphaFoldDB" id="A0A0A6RWD9"/>
<dbReference type="Proteomes" id="UP000030428">
    <property type="component" value="Unassembled WGS sequence"/>
</dbReference>
<dbReference type="Gene3D" id="3.40.50.300">
    <property type="entry name" value="P-loop containing nucleotide triphosphate hydrolases"/>
    <property type="match status" value="1"/>
</dbReference>
<evidence type="ECO:0000313" key="3">
    <source>
        <dbReference type="Proteomes" id="UP000030428"/>
    </source>
</evidence>
<keyword evidence="3" id="KW-1185">Reference proteome</keyword>
<dbReference type="PANTHER" id="PTHR12788">
    <property type="entry name" value="PROTEIN-TYROSINE SULFOTRANSFERASE 2"/>
    <property type="match status" value="1"/>
</dbReference>
<evidence type="ECO:0008006" key="4">
    <source>
        <dbReference type="Google" id="ProtNLM"/>
    </source>
</evidence>
<dbReference type="EMBL" id="JSZA02000166">
    <property type="protein sequence ID" value="KHD08206.2"/>
    <property type="molecule type" value="Genomic_DNA"/>
</dbReference>
<protein>
    <recommendedName>
        <fullName evidence="4">Sulfotransferase</fullName>
    </recommendedName>
</protein>
<accession>A0A0A6RWD9</accession>
<reference evidence="2 3" key="1">
    <citation type="journal article" date="2016" name="Front. Microbiol.">
        <title>Single-Cell (Meta-)Genomics of a Dimorphic Candidatus Thiomargarita nelsonii Reveals Genomic Plasticity.</title>
        <authorList>
            <person name="Flood B.E."/>
            <person name="Fliss P."/>
            <person name="Jones D.S."/>
            <person name="Dick G.J."/>
            <person name="Jain S."/>
            <person name="Kaster A.K."/>
            <person name="Winkel M."/>
            <person name="Mussmann M."/>
            <person name="Bailey J."/>
        </authorList>
    </citation>
    <scope>NUCLEOTIDE SEQUENCE [LARGE SCALE GENOMIC DNA]</scope>
    <source>
        <strain evidence="2">Hydrate Ridge</strain>
    </source>
</reference>
<keyword evidence="1" id="KW-0808">Transferase</keyword>